<evidence type="ECO:0000256" key="6">
    <source>
        <dbReference type="ARBA" id="ARBA00023136"/>
    </source>
</evidence>
<keyword evidence="6 8" id="KW-0472">Membrane</keyword>
<dbReference type="InterPro" id="IPR050363">
    <property type="entry name" value="MIP/Aquaporin"/>
</dbReference>
<evidence type="ECO:0000256" key="5">
    <source>
        <dbReference type="ARBA" id="ARBA00022989"/>
    </source>
</evidence>
<dbReference type="AlphaFoldDB" id="A0A511DQI5"/>
<feature type="transmembrane region" description="Helical" evidence="8">
    <location>
        <begin position="173"/>
        <end position="197"/>
    </location>
</feature>
<keyword evidence="5 8" id="KW-1133">Transmembrane helix</keyword>
<evidence type="ECO:0000256" key="3">
    <source>
        <dbReference type="ARBA" id="ARBA00022448"/>
    </source>
</evidence>
<dbReference type="GO" id="GO:0015254">
    <property type="term" value="F:glycerol channel activity"/>
    <property type="evidence" value="ECO:0007669"/>
    <property type="project" value="TreeGrafter"/>
</dbReference>
<organism evidence="9 10">
    <name type="scientific">Pseudonocardia sulfidoxydans NBRC 16205</name>
    <dbReference type="NCBI Taxonomy" id="1223511"/>
    <lineage>
        <taxon>Bacteria</taxon>
        <taxon>Bacillati</taxon>
        <taxon>Actinomycetota</taxon>
        <taxon>Actinomycetes</taxon>
        <taxon>Pseudonocardiales</taxon>
        <taxon>Pseudonocardiaceae</taxon>
        <taxon>Pseudonocardia</taxon>
    </lineage>
</organism>
<dbReference type="OrthoDB" id="9807293at2"/>
<dbReference type="EMBL" id="BJVJ01000147">
    <property type="protein sequence ID" value="GEL27101.1"/>
    <property type="molecule type" value="Genomic_DNA"/>
</dbReference>
<evidence type="ECO:0000256" key="2">
    <source>
        <dbReference type="ARBA" id="ARBA00006175"/>
    </source>
</evidence>
<dbReference type="Proteomes" id="UP000321685">
    <property type="component" value="Unassembled WGS sequence"/>
</dbReference>
<dbReference type="GO" id="GO:0005886">
    <property type="term" value="C:plasma membrane"/>
    <property type="evidence" value="ECO:0007669"/>
    <property type="project" value="TreeGrafter"/>
</dbReference>
<dbReference type="CDD" id="cd00333">
    <property type="entry name" value="MIP"/>
    <property type="match status" value="1"/>
</dbReference>
<gene>
    <name evidence="9" type="ORF">PSU4_60550</name>
</gene>
<feature type="transmembrane region" description="Helical" evidence="8">
    <location>
        <begin position="138"/>
        <end position="161"/>
    </location>
</feature>
<comment type="similarity">
    <text evidence="2 7">Belongs to the MIP/aquaporin (TC 1.A.8) family.</text>
</comment>
<keyword evidence="10" id="KW-1185">Reference proteome</keyword>
<comment type="subcellular location">
    <subcellularLocation>
        <location evidence="1">Membrane</location>
        <topology evidence="1">Multi-pass membrane protein</topology>
    </subcellularLocation>
</comment>
<dbReference type="InterPro" id="IPR000425">
    <property type="entry name" value="MIP"/>
</dbReference>
<dbReference type="NCBIfam" id="TIGR00861">
    <property type="entry name" value="MIP"/>
    <property type="match status" value="1"/>
</dbReference>
<dbReference type="RefSeq" id="WP_147116094.1">
    <property type="nucleotide sequence ID" value="NZ_BJVJ01000147.1"/>
</dbReference>
<evidence type="ECO:0000313" key="9">
    <source>
        <dbReference type="EMBL" id="GEL27101.1"/>
    </source>
</evidence>
<sequence>MRKTLLGELSAEFAGTMILILFGVGVVAQVVTTPDGSLGDHDSIAWAWGLGVTLGVYVAARLSGAHINPAVTIALAAFKGFEWRKVLPYIVAQFLGAFVAALIVRVVYADAIAKFDPGHTIKSQLIFSTLPGNGADGIGIPTAFLDQIVGTAILIFVIFALTTAVNNPPLANLGPVVVGLLVVAIGMAWGTNAGYAINPARDFGPRLASLITGYSTAMQDQHGDLYFWLPIVAPIIGGLIGGGLFILLIDRYLPKDEELLPTPPVSEPRANS</sequence>
<proteinExistence type="inferred from homology"/>
<feature type="transmembrane region" description="Helical" evidence="8">
    <location>
        <begin position="43"/>
        <end position="60"/>
    </location>
</feature>
<dbReference type="SUPFAM" id="SSF81338">
    <property type="entry name" value="Aquaporin-like"/>
    <property type="match status" value="1"/>
</dbReference>
<dbReference type="PROSITE" id="PS00221">
    <property type="entry name" value="MIP"/>
    <property type="match status" value="1"/>
</dbReference>
<comment type="caution">
    <text evidence="9">The sequence shown here is derived from an EMBL/GenBank/DDBJ whole genome shotgun (WGS) entry which is preliminary data.</text>
</comment>
<keyword evidence="4 7" id="KW-0812">Transmembrane</keyword>
<evidence type="ECO:0000256" key="7">
    <source>
        <dbReference type="RuleBase" id="RU000477"/>
    </source>
</evidence>
<name>A0A511DQI5_9PSEU</name>
<evidence type="ECO:0000256" key="8">
    <source>
        <dbReference type="SAM" id="Phobius"/>
    </source>
</evidence>
<dbReference type="PRINTS" id="PR00783">
    <property type="entry name" value="MINTRINSICP"/>
</dbReference>
<dbReference type="Pfam" id="PF00230">
    <property type="entry name" value="MIP"/>
    <property type="match status" value="1"/>
</dbReference>
<evidence type="ECO:0000256" key="1">
    <source>
        <dbReference type="ARBA" id="ARBA00004141"/>
    </source>
</evidence>
<feature type="transmembrane region" description="Helical" evidence="8">
    <location>
        <begin position="12"/>
        <end position="31"/>
    </location>
</feature>
<evidence type="ECO:0000313" key="10">
    <source>
        <dbReference type="Proteomes" id="UP000321685"/>
    </source>
</evidence>
<protein>
    <submittedName>
        <fullName evidence="9">Aquaporin</fullName>
    </submittedName>
</protein>
<feature type="transmembrane region" description="Helical" evidence="8">
    <location>
        <begin position="225"/>
        <end position="249"/>
    </location>
</feature>
<dbReference type="InterPro" id="IPR022357">
    <property type="entry name" value="MIP_CS"/>
</dbReference>
<feature type="transmembrane region" description="Helical" evidence="8">
    <location>
        <begin position="86"/>
        <end position="108"/>
    </location>
</feature>
<dbReference type="Gene3D" id="1.20.1080.10">
    <property type="entry name" value="Glycerol uptake facilitator protein"/>
    <property type="match status" value="1"/>
</dbReference>
<accession>A0A511DQI5</accession>
<keyword evidence="3 7" id="KW-0813">Transport</keyword>
<evidence type="ECO:0000256" key="4">
    <source>
        <dbReference type="ARBA" id="ARBA00022692"/>
    </source>
</evidence>
<dbReference type="PANTHER" id="PTHR43829:SF9">
    <property type="entry name" value="AQUAPORIN-9"/>
    <property type="match status" value="1"/>
</dbReference>
<reference evidence="9 10" key="1">
    <citation type="submission" date="2019-07" db="EMBL/GenBank/DDBJ databases">
        <title>Whole genome shotgun sequence of Pseudonocardia sulfidoxydans NBRC 16205.</title>
        <authorList>
            <person name="Hosoyama A."/>
            <person name="Uohara A."/>
            <person name="Ohji S."/>
            <person name="Ichikawa N."/>
        </authorList>
    </citation>
    <scope>NUCLEOTIDE SEQUENCE [LARGE SCALE GENOMIC DNA]</scope>
    <source>
        <strain evidence="9 10">NBRC 16205</strain>
    </source>
</reference>
<dbReference type="InterPro" id="IPR023271">
    <property type="entry name" value="Aquaporin-like"/>
</dbReference>
<dbReference type="PANTHER" id="PTHR43829">
    <property type="entry name" value="AQUAPORIN OR AQUAGLYCEROPORIN RELATED"/>
    <property type="match status" value="1"/>
</dbReference>